<evidence type="ECO:0000313" key="2">
    <source>
        <dbReference type="Proteomes" id="UP000199114"/>
    </source>
</evidence>
<evidence type="ECO:0000313" key="1">
    <source>
        <dbReference type="EMBL" id="SEP74833.1"/>
    </source>
</evidence>
<name>A0A1H9AEH8_9EURY</name>
<protein>
    <submittedName>
        <fullName evidence="1">Uncharacterized protein</fullName>
    </submittedName>
</protein>
<accession>A0A1H9AEH8</accession>
<organism evidence="1 2">
    <name type="scientific">Natrinema salaciae</name>
    <dbReference type="NCBI Taxonomy" id="1186196"/>
    <lineage>
        <taxon>Archaea</taxon>
        <taxon>Methanobacteriati</taxon>
        <taxon>Methanobacteriota</taxon>
        <taxon>Stenosarchaea group</taxon>
        <taxon>Halobacteria</taxon>
        <taxon>Halobacteriales</taxon>
        <taxon>Natrialbaceae</taxon>
        <taxon>Natrinema</taxon>
    </lineage>
</organism>
<dbReference type="AlphaFoldDB" id="A0A1H9AEH8"/>
<dbReference type="EMBL" id="FOFD01000001">
    <property type="protein sequence ID" value="SEP74833.1"/>
    <property type="molecule type" value="Genomic_DNA"/>
</dbReference>
<keyword evidence="2" id="KW-1185">Reference proteome</keyword>
<dbReference type="OrthoDB" id="375099at2157"/>
<gene>
    <name evidence="1" type="ORF">SAMN04489841_0424</name>
</gene>
<dbReference type="PROSITE" id="PS51318">
    <property type="entry name" value="TAT"/>
    <property type="match status" value="1"/>
</dbReference>
<reference evidence="2" key="1">
    <citation type="submission" date="2016-10" db="EMBL/GenBank/DDBJ databases">
        <authorList>
            <person name="Varghese N."/>
            <person name="Submissions S."/>
        </authorList>
    </citation>
    <scope>NUCLEOTIDE SEQUENCE [LARGE SCALE GENOMIC DNA]</scope>
    <source>
        <strain evidence="2">DSM 25055</strain>
    </source>
</reference>
<sequence length="308" mass="33224">MVDRPASSEGRTNRSRRTVLKAVGGTGLAAATVPGFGAASTGDGFLCSVSFPTLFRKDNTPLDPEQVGVVNGQWNADGIVMHRNETLRGCGLFGGNCDSYEVDLPFVISWATDADPDDIGDVYVRLNVDTPATSYENTNWSWIIESTQTTVESQNATGTLMAEYHTETGMPGNLFRPTALELEVDFSDSNIHDGVERHEVEFATPNEGLLEAQNLIGTTDTIYDSGVTIANRLVNINLNTLRKAVRLWAYAPNAGGVDMIDPDGLPENAVVSGISAFEEPIEEQQERDVWAGEDAVPTLAGPTVVRRS</sequence>
<proteinExistence type="predicted"/>
<dbReference type="Proteomes" id="UP000199114">
    <property type="component" value="Unassembled WGS sequence"/>
</dbReference>
<dbReference type="InterPro" id="IPR006311">
    <property type="entry name" value="TAT_signal"/>
</dbReference>
<dbReference type="RefSeq" id="WP_090612559.1">
    <property type="nucleotide sequence ID" value="NZ_FOFD01000001.1"/>
</dbReference>